<dbReference type="Proteomes" id="UP000319263">
    <property type="component" value="Chromosome"/>
</dbReference>
<dbReference type="GO" id="GO:0004521">
    <property type="term" value="F:RNA endonuclease activity"/>
    <property type="evidence" value="ECO:0007669"/>
    <property type="project" value="TreeGrafter"/>
</dbReference>
<dbReference type="KEGG" id="mik:FOE78_11790"/>
<evidence type="ECO:0000313" key="4">
    <source>
        <dbReference type="Proteomes" id="UP000319263"/>
    </source>
</evidence>
<evidence type="ECO:0000256" key="2">
    <source>
        <dbReference type="ARBA" id="ARBA00022649"/>
    </source>
</evidence>
<dbReference type="GO" id="GO:0003677">
    <property type="term" value="F:DNA binding"/>
    <property type="evidence" value="ECO:0007669"/>
    <property type="project" value="InterPro"/>
</dbReference>
<dbReference type="Pfam" id="PF02452">
    <property type="entry name" value="PemK_toxin"/>
    <property type="match status" value="1"/>
</dbReference>
<gene>
    <name evidence="3" type="ORF">FOE78_11790</name>
</gene>
<accession>A0A516PZ96</accession>
<evidence type="ECO:0000256" key="1">
    <source>
        <dbReference type="ARBA" id="ARBA00007521"/>
    </source>
</evidence>
<dbReference type="GO" id="GO:0016075">
    <property type="term" value="P:rRNA catabolic process"/>
    <property type="evidence" value="ECO:0007669"/>
    <property type="project" value="TreeGrafter"/>
</dbReference>
<dbReference type="GO" id="GO:0006402">
    <property type="term" value="P:mRNA catabolic process"/>
    <property type="evidence" value="ECO:0007669"/>
    <property type="project" value="TreeGrafter"/>
</dbReference>
<dbReference type="OrthoDB" id="3196747at2"/>
<dbReference type="SUPFAM" id="SSF50118">
    <property type="entry name" value="Cell growth inhibitor/plasmid maintenance toxic component"/>
    <property type="match status" value="1"/>
</dbReference>
<proteinExistence type="inferred from homology"/>
<reference evidence="3 4" key="1">
    <citation type="submission" date="2019-07" db="EMBL/GenBank/DDBJ databases">
        <title>Microlunatus dokdonensis sp. nov. isolated from the rhizospheric soil of the wild plant Elymus tsukushiensis.</title>
        <authorList>
            <person name="Ghim S.-Y."/>
            <person name="Hwang Y.-J."/>
            <person name="Son J.-S."/>
            <person name="Shin J.-H."/>
        </authorList>
    </citation>
    <scope>NUCLEOTIDE SEQUENCE [LARGE SCALE GENOMIC DNA]</scope>
    <source>
        <strain evidence="3 4">KUDC0627</strain>
    </source>
</reference>
<comment type="similarity">
    <text evidence="1">Belongs to the PemK/MazF family.</text>
</comment>
<name>A0A516PZ96_9ACTN</name>
<organism evidence="3 4">
    <name type="scientific">Microlunatus elymi</name>
    <dbReference type="NCBI Taxonomy" id="2596828"/>
    <lineage>
        <taxon>Bacteria</taxon>
        <taxon>Bacillati</taxon>
        <taxon>Actinomycetota</taxon>
        <taxon>Actinomycetes</taxon>
        <taxon>Propionibacteriales</taxon>
        <taxon>Propionibacteriaceae</taxon>
        <taxon>Microlunatus</taxon>
    </lineage>
</organism>
<keyword evidence="4" id="KW-1185">Reference proteome</keyword>
<dbReference type="PANTHER" id="PTHR33988">
    <property type="entry name" value="ENDORIBONUCLEASE MAZF-RELATED"/>
    <property type="match status" value="1"/>
</dbReference>
<dbReference type="Gene3D" id="2.30.30.110">
    <property type="match status" value="1"/>
</dbReference>
<protein>
    <submittedName>
        <fullName evidence="3">Type II toxin-antitoxin system PemK/MazF family toxin</fullName>
    </submittedName>
</protein>
<dbReference type="AlphaFoldDB" id="A0A516PZ96"/>
<dbReference type="InterPro" id="IPR003477">
    <property type="entry name" value="PemK-like"/>
</dbReference>
<dbReference type="RefSeq" id="WP_143986457.1">
    <property type="nucleotide sequence ID" value="NZ_CP041692.1"/>
</dbReference>
<dbReference type="InterPro" id="IPR011067">
    <property type="entry name" value="Plasmid_toxin/cell-grow_inhib"/>
</dbReference>
<keyword evidence="2" id="KW-1277">Toxin-antitoxin system</keyword>
<dbReference type="EMBL" id="CP041692">
    <property type="protein sequence ID" value="QDP96494.1"/>
    <property type="molecule type" value="Genomic_DNA"/>
</dbReference>
<sequence length="108" mass="11684">MNRGELWTVAGGVYASKPRPALIVQDEVFDATASVTVAPLTSTLTDAPLLRIRIGPSALSGLERDSEVMIDKLTTVRRTSVANRLGRLTAEQLTEVERAMMAFLGLAR</sequence>
<evidence type="ECO:0000313" key="3">
    <source>
        <dbReference type="EMBL" id="QDP96494.1"/>
    </source>
</evidence>